<evidence type="ECO:0000256" key="8">
    <source>
        <dbReference type="ARBA" id="ARBA00022857"/>
    </source>
</evidence>
<dbReference type="PROSITE" id="PS51384">
    <property type="entry name" value="FAD_FR"/>
    <property type="match status" value="1"/>
</dbReference>
<evidence type="ECO:0000256" key="4">
    <source>
        <dbReference type="ARBA" id="ARBA00022630"/>
    </source>
</evidence>
<dbReference type="GO" id="GO:0005829">
    <property type="term" value="C:cytosol"/>
    <property type="evidence" value="ECO:0007669"/>
    <property type="project" value="TreeGrafter"/>
</dbReference>
<evidence type="ECO:0000259" key="13">
    <source>
        <dbReference type="PROSITE" id="PS50902"/>
    </source>
</evidence>
<feature type="domain" description="FAD-binding FR-type" evidence="14">
    <location>
        <begin position="246"/>
        <end position="504"/>
    </location>
</feature>
<keyword evidence="10" id="KW-0486">Methionine biosynthesis</keyword>
<gene>
    <name evidence="15" type="ORF">Poli38472_003958</name>
</gene>
<feature type="domain" description="Flavodoxin-like" evidence="13">
    <location>
        <begin position="3"/>
        <end position="148"/>
    </location>
</feature>
<keyword evidence="8" id="KW-0521">NADP</keyword>
<evidence type="ECO:0000256" key="11">
    <source>
        <dbReference type="ARBA" id="ARBA00039088"/>
    </source>
</evidence>
<dbReference type="EMBL" id="SPLM01000036">
    <property type="protein sequence ID" value="TMW66193.1"/>
    <property type="molecule type" value="Genomic_DNA"/>
</dbReference>
<dbReference type="PRINTS" id="PR00371">
    <property type="entry name" value="FPNCR"/>
</dbReference>
<evidence type="ECO:0000259" key="14">
    <source>
        <dbReference type="PROSITE" id="PS51384"/>
    </source>
</evidence>
<keyword evidence="4" id="KW-0285">Flavoprotein</keyword>
<dbReference type="InterPro" id="IPR008254">
    <property type="entry name" value="Flavodoxin/NO_synth"/>
</dbReference>
<dbReference type="InterPro" id="IPR001433">
    <property type="entry name" value="OxRdtase_FAD/NAD-bd"/>
</dbReference>
<comment type="caution">
    <text evidence="15">The sequence shown here is derived from an EMBL/GenBank/DDBJ whole genome shotgun (WGS) entry which is preliminary data.</text>
</comment>
<dbReference type="InterPro" id="IPR017938">
    <property type="entry name" value="Riboflavin_synthase-like_b-brl"/>
</dbReference>
<dbReference type="EC" id="1.16.1.8" evidence="11"/>
<dbReference type="Gene3D" id="3.40.50.360">
    <property type="match status" value="1"/>
</dbReference>
<dbReference type="GO" id="GO:0030586">
    <property type="term" value="F:[methionine synthase] reductase (NADPH) activity"/>
    <property type="evidence" value="ECO:0007669"/>
    <property type="project" value="UniProtKB-EC"/>
</dbReference>
<protein>
    <recommendedName>
        <fullName evidence="12">Methionine synthase reductase</fullName>
        <ecNumber evidence="11">1.16.1.8</ecNumber>
    </recommendedName>
</protein>
<accession>A0A8K1FQ27</accession>
<dbReference type="InterPro" id="IPR039261">
    <property type="entry name" value="FNR_nucleotide-bd"/>
</dbReference>
<dbReference type="GO" id="GO:0010181">
    <property type="term" value="F:FMN binding"/>
    <property type="evidence" value="ECO:0007669"/>
    <property type="project" value="InterPro"/>
</dbReference>
<dbReference type="SUPFAM" id="SSF63380">
    <property type="entry name" value="Riboflavin synthase domain-like"/>
    <property type="match status" value="1"/>
</dbReference>
<dbReference type="Pfam" id="PF00667">
    <property type="entry name" value="FAD_binding_1"/>
    <property type="match status" value="1"/>
</dbReference>
<dbReference type="Pfam" id="PF00175">
    <property type="entry name" value="NAD_binding_1"/>
    <property type="match status" value="1"/>
</dbReference>
<dbReference type="FunFam" id="3.40.50.360:FF:000059">
    <property type="entry name" value="5-methyltetrahydrofolate-homocysteine methyltransferase reductase"/>
    <property type="match status" value="1"/>
</dbReference>
<dbReference type="InterPro" id="IPR003097">
    <property type="entry name" value="CysJ-like_FAD-binding"/>
</dbReference>
<keyword evidence="3" id="KW-0028">Amino-acid biosynthesis</keyword>
<evidence type="ECO:0000256" key="2">
    <source>
        <dbReference type="ARBA" id="ARBA00001974"/>
    </source>
</evidence>
<dbReference type="Gene3D" id="1.20.990.10">
    <property type="entry name" value="NADPH-cytochrome p450 Reductase, Chain A, domain 3"/>
    <property type="match status" value="1"/>
</dbReference>
<dbReference type="FunFam" id="1.20.990.10:FF:000007">
    <property type="entry name" value="Methionine synthase reductase"/>
    <property type="match status" value="1"/>
</dbReference>
<dbReference type="InterPro" id="IPR001094">
    <property type="entry name" value="Flavdoxin-like"/>
</dbReference>
<evidence type="ECO:0000256" key="5">
    <source>
        <dbReference type="ARBA" id="ARBA00022643"/>
    </source>
</evidence>
<proteinExistence type="predicted"/>
<name>A0A8K1FQ27_PYTOL</name>
<evidence type="ECO:0000256" key="1">
    <source>
        <dbReference type="ARBA" id="ARBA00001917"/>
    </source>
</evidence>
<dbReference type="InterPro" id="IPR023173">
    <property type="entry name" value="NADPH_Cyt_P450_Rdtase_alpha"/>
</dbReference>
<evidence type="ECO:0000256" key="6">
    <source>
        <dbReference type="ARBA" id="ARBA00022691"/>
    </source>
</evidence>
<sequence length="693" mass="77731">MALAVFYGSQTGCAESIAKRIYDEALEKEIEAVLHPLNDFQSMDLLEHPTPQHVILVCSTTGNGDPPDNAAKFWRYIKRRTQPKDMLEKITYAMLGLGDTNYDKFCYMGKSIDKRMRELSAQPFYDMCAADEAMGLEDQVEPWLDGLWEAYFKSVGANRDCAETCSSSSDGETTTAEAETTADAATYLPENLVTYEKMFGPFDQPTETPEDVPRLQSSLYTVRFLDETETVEAPITKPKSEEYGPTNPFTATIKSAKYLTKNESERKVLYLTVDITGSHIVYRPGDSVGIKCPNRAEDVDALLRRLELDGAKLFCVEPAATGAKKSVRATKSSGNDRFPSPCSVRDVFLHHVDLLSSPKKAALRALATHCTDEEERARMLVLSSKSGADKFKQFISDQQINFVDLLYLFPSCQPPLDHLLSLLPQLMPRFYSITTSPLADSKTLGITFTIVDERVGPHAIPRRGLCTMWLESICQPLLTSAASASSEAIRIPIFLRQTRDFLLPASHEWPLLLIGPGTGVAPFMGFLQHRYYELARRVEDASSVCSGYWRGDMALDLEEDAEFTQTPATAVESKGTFLFFGCRHRDQDWIFEDEMKDYLAKGTLRQLFTAFSREQEEKHYVQHELKANGALVADLVLQQGGYIYVCGDGTQMAKDVHAALTQVLEEHAQLSKEEAEQRLGDLAARQRYVRDIW</sequence>
<dbReference type="InterPro" id="IPR017927">
    <property type="entry name" value="FAD-bd_FR_type"/>
</dbReference>
<keyword evidence="6" id="KW-0949">S-adenosyl-L-methionine</keyword>
<evidence type="ECO:0000313" key="15">
    <source>
        <dbReference type="EMBL" id="TMW66193.1"/>
    </source>
</evidence>
<evidence type="ECO:0000256" key="12">
    <source>
        <dbReference type="ARBA" id="ARBA00040659"/>
    </source>
</evidence>
<evidence type="ECO:0000256" key="7">
    <source>
        <dbReference type="ARBA" id="ARBA00022827"/>
    </source>
</evidence>
<dbReference type="Gene3D" id="3.40.50.80">
    <property type="entry name" value="Nucleotide-binding domain of ferredoxin-NADP reductase (FNR) module"/>
    <property type="match status" value="1"/>
</dbReference>
<dbReference type="SUPFAM" id="SSF52218">
    <property type="entry name" value="Flavoproteins"/>
    <property type="match status" value="1"/>
</dbReference>
<dbReference type="GO" id="GO:0050660">
    <property type="term" value="F:flavin adenine dinucleotide binding"/>
    <property type="evidence" value="ECO:0007669"/>
    <property type="project" value="TreeGrafter"/>
</dbReference>
<dbReference type="SUPFAM" id="SSF52343">
    <property type="entry name" value="Ferredoxin reductase-like, C-terminal NADP-linked domain"/>
    <property type="match status" value="1"/>
</dbReference>
<comment type="cofactor">
    <cofactor evidence="2">
        <name>FAD</name>
        <dbReference type="ChEBI" id="CHEBI:57692"/>
    </cofactor>
</comment>
<dbReference type="GO" id="GO:0050667">
    <property type="term" value="P:homocysteine metabolic process"/>
    <property type="evidence" value="ECO:0007669"/>
    <property type="project" value="TreeGrafter"/>
</dbReference>
<dbReference type="GO" id="GO:0009086">
    <property type="term" value="P:methionine biosynthetic process"/>
    <property type="evidence" value="ECO:0007669"/>
    <property type="project" value="UniProtKB-KW"/>
</dbReference>
<keyword evidence="9" id="KW-0560">Oxidoreductase</keyword>
<keyword evidence="16" id="KW-1185">Reference proteome</keyword>
<keyword evidence="7" id="KW-0274">FAD</keyword>
<dbReference type="PANTHER" id="PTHR19384">
    <property type="entry name" value="NITRIC OXIDE SYNTHASE-RELATED"/>
    <property type="match status" value="1"/>
</dbReference>
<reference evidence="15" key="1">
    <citation type="submission" date="2019-03" db="EMBL/GenBank/DDBJ databases">
        <title>Long read genome sequence of the mycoparasitic Pythium oligandrum ATCC 38472 isolated from sugarbeet rhizosphere.</title>
        <authorList>
            <person name="Gaulin E."/>
        </authorList>
    </citation>
    <scope>NUCLEOTIDE SEQUENCE</scope>
    <source>
        <strain evidence="15">ATCC 38472_TT</strain>
    </source>
</reference>
<dbReference type="PROSITE" id="PS50902">
    <property type="entry name" value="FLAVODOXIN_LIKE"/>
    <property type="match status" value="1"/>
</dbReference>
<dbReference type="Gene3D" id="2.40.30.10">
    <property type="entry name" value="Translation factors"/>
    <property type="match status" value="1"/>
</dbReference>
<dbReference type="OrthoDB" id="1856718at2759"/>
<dbReference type="Proteomes" id="UP000794436">
    <property type="component" value="Unassembled WGS sequence"/>
</dbReference>
<evidence type="ECO:0000313" key="16">
    <source>
        <dbReference type="Proteomes" id="UP000794436"/>
    </source>
</evidence>
<evidence type="ECO:0000256" key="10">
    <source>
        <dbReference type="ARBA" id="ARBA00023167"/>
    </source>
</evidence>
<keyword evidence="5" id="KW-0288">FMN</keyword>
<dbReference type="Pfam" id="PF00258">
    <property type="entry name" value="Flavodoxin_1"/>
    <property type="match status" value="1"/>
</dbReference>
<evidence type="ECO:0000256" key="3">
    <source>
        <dbReference type="ARBA" id="ARBA00022605"/>
    </source>
</evidence>
<organism evidence="15 16">
    <name type="scientific">Pythium oligandrum</name>
    <name type="common">Mycoparasitic fungus</name>
    <dbReference type="NCBI Taxonomy" id="41045"/>
    <lineage>
        <taxon>Eukaryota</taxon>
        <taxon>Sar</taxon>
        <taxon>Stramenopiles</taxon>
        <taxon>Oomycota</taxon>
        <taxon>Peronosporomycetes</taxon>
        <taxon>Pythiales</taxon>
        <taxon>Pythiaceae</taxon>
        <taxon>Pythium</taxon>
    </lineage>
</organism>
<dbReference type="PRINTS" id="PR00369">
    <property type="entry name" value="FLAVODOXIN"/>
</dbReference>
<dbReference type="AlphaFoldDB" id="A0A8K1FQ27"/>
<evidence type="ECO:0000256" key="9">
    <source>
        <dbReference type="ARBA" id="ARBA00023002"/>
    </source>
</evidence>
<dbReference type="InterPro" id="IPR029039">
    <property type="entry name" value="Flavoprotein-like_sf"/>
</dbReference>
<comment type="cofactor">
    <cofactor evidence="1">
        <name>FMN</name>
        <dbReference type="ChEBI" id="CHEBI:58210"/>
    </cofactor>
</comment>
<dbReference type="PANTHER" id="PTHR19384:SF84">
    <property type="entry name" value="METHIONINE SYNTHASE REDUCTASE"/>
    <property type="match status" value="1"/>
</dbReference>
<dbReference type="InterPro" id="IPR001709">
    <property type="entry name" value="Flavoprot_Pyr_Nucl_cyt_Rdtase"/>
</dbReference>